<keyword evidence="5 7" id="KW-1133">Transmembrane helix</keyword>
<dbReference type="EMBL" id="JAXOVC010000003">
    <property type="protein sequence ID" value="KAK4504509.1"/>
    <property type="molecule type" value="Genomic_DNA"/>
</dbReference>
<feature type="transmembrane region" description="Helical" evidence="7">
    <location>
        <begin position="12"/>
        <end position="39"/>
    </location>
</feature>
<comment type="similarity">
    <text evidence="2">Belongs to the major facilitator superfamily. Sugar transporter (TC 2.A.1.1) family.</text>
</comment>
<feature type="transmembrane region" description="Helical" evidence="7">
    <location>
        <begin position="268"/>
        <end position="287"/>
    </location>
</feature>
<evidence type="ECO:0000256" key="4">
    <source>
        <dbReference type="ARBA" id="ARBA00022692"/>
    </source>
</evidence>
<feature type="transmembrane region" description="Helical" evidence="7">
    <location>
        <begin position="232"/>
        <end position="256"/>
    </location>
</feature>
<feature type="transmembrane region" description="Helical" evidence="7">
    <location>
        <begin position="141"/>
        <end position="167"/>
    </location>
</feature>
<accession>A0ABR0ET00</accession>
<sequence>MVKMPFRIPYTFGVTLFATIGTFLFGYDSGIATTIIAFPSFTTYMSSPSPTLIGGISSTYAAGEALGALLQLLIADRLGRIRFLQLLCVITLLGTCVQTAANGIGMFIAGRAVTGFGVGGMVTTIPLYLSEIAPPKRRGFVAGFTGVGIAVGVPWTPILFLGLVSFMPESPRFLMRKGRVKEAERAFGRVHAGVWVEEAEREFKIMRAQIEYEREREFVGYGALFRQYHRRVLAAIAIALMAILSGAPVVGFYQTLLYRALGIQGPKILILAAARGTLSLLAVLLINRFLLDQWGRRQLLLWGMALSALILIYCAVMQQIYQNSTNQIGKGFAVLGIFAHAVFNGGTLESVCPIYNAEILPIALRSKVIALAAFTHFSVTVGLTEAAPSAFKNIKQNYYYVFVGCTVVMWVIGYYWFPETKGRTLEEIAAAFGDRVVDVDVSRGESETSVALAEEMKAGGVRDMEVEV</sequence>
<keyword evidence="4 7" id="KW-0812">Transmembrane</keyword>
<dbReference type="PROSITE" id="PS50850">
    <property type="entry name" value="MFS"/>
    <property type="match status" value="1"/>
</dbReference>
<name>A0ABR0ET00_ZASCE</name>
<comment type="subcellular location">
    <subcellularLocation>
        <location evidence="1">Membrane</location>
        <topology evidence="1">Multi-pass membrane protein</topology>
    </subcellularLocation>
</comment>
<keyword evidence="10" id="KW-1185">Reference proteome</keyword>
<dbReference type="Proteomes" id="UP001305779">
    <property type="component" value="Unassembled WGS sequence"/>
</dbReference>
<evidence type="ECO:0000259" key="8">
    <source>
        <dbReference type="PROSITE" id="PS50850"/>
    </source>
</evidence>
<feature type="transmembrane region" description="Helical" evidence="7">
    <location>
        <begin position="398"/>
        <end position="417"/>
    </location>
</feature>
<dbReference type="InterPro" id="IPR036259">
    <property type="entry name" value="MFS_trans_sf"/>
</dbReference>
<dbReference type="InterPro" id="IPR020846">
    <property type="entry name" value="MFS_dom"/>
</dbReference>
<dbReference type="InterPro" id="IPR005828">
    <property type="entry name" value="MFS_sugar_transport-like"/>
</dbReference>
<feature type="transmembrane region" description="Helical" evidence="7">
    <location>
        <begin position="328"/>
        <end position="348"/>
    </location>
</feature>
<reference evidence="9 10" key="1">
    <citation type="journal article" date="2023" name="G3 (Bethesda)">
        <title>A chromosome-level genome assembly of Zasmidium syzygii isolated from banana leaves.</title>
        <authorList>
            <person name="van Westerhoven A.C."/>
            <person name="Mehrabi R."/>
            <person name="Talebi R."/>
            <person name="Steentjes M.B.F."/>
            <person name="Corcolon B."/>
            <person name="Chong P.A."/>
            <person name="Kema G.H.J."/>
            <person name="Seidl M.F."/>
        </authorList>
    </citation>
    <scope>NUCLEOTIDE SEQUENCE [LARGE SCALE GENOMIC DNA]</scope>
    <source>
        <strain evidence="9 10">P124</strain>
    </source>
</reference>
<dbReference type="PANTHER" id="PTHR48022:SF11">
    <property type="entry name" value="MONOSACCHARIDE TRANSPORTER (HXT8), PUTATIVE (AFU_ORTHOLOGUE AFUA_2G08120)-RELATED"/>
    <property type="match status" value="1"/>
</dbReference>
<organism evidence="9 10">
    <name type="scientific">Zasmidium cellare</name>
    <name type="common">Wine cellar mold</name>
    <name type="synonym">Racodium cellare</name>
    <dbReference type="NCBI Taxonomy" id="395010"/>
    <lineage>
        <taxon>Eukaryota</taxon>
        <taxon>Fungi</taxon>
        <taxon>Dikarya</taxon>
        <taxon>Ascomycota</taxon>
        <taxon>Pezizomycotina</taxon>
        <taxon>Dothideomycetes</taxon>
        <taxon>Dothideomycetidae</taxon>
        <taxon>Mycosphaerellales</taxon>
        <taxon>Mycosphaerellaceae</taxon>
        <taxon>Zasmidium</taxon>
    </lineage>
</organism>
<proteinExistence type="inferred from homology"/>
<evidence type="ECO:0000256" key="2">
    <source>
        <dbReference type="ARBA" id="ARBA00010992"/>
    </source>
</evidence>
<dbReference type="PROSITE" id="PS00217">
    <property type="entry name" value="SUGAR_TRANSPORT_2"/>
    <property type="match status" value="1"/>
</dbReference>
<dbReference type="Pfam" id="PF00083">
    <property type="entry name" value="Sugar_tr"/>
    <property type="match status" value="1"/>
</dbReference>
<dbReference type="PANTHER" id="PTHR48022">
    <property type="entry name" value="PLASTIDIC GLUCOSE TRANSPORTER 4"/>
    <property type="match status" value="1"/>
</dbReference>
<feature type="transmembrane region" description="Helical" evidence="7">
    <location>
        <begin position="368"/>
        <end position="386"/>
    </location>
</feature>
<comment type="caution">
    <text evidence="9">The sequence shown here is derived from an EMBL/GenBank/DDBJ whole genome shotgun (WGS) entry which is preliminary data.</text>
</comment>
<keyword evidence="3" id="KW-0813">Transport</keyword>
<feature type="transmembrane region" description="Helical" evidence="7">
    <location>
        <begin position="299"/>
        <end position="316"/>
    </location>
</feature>
<protein>
    <recommendedName>
        <fullName evidence="8">Major facilitator superfamily (MFS) profile domain-containing protein</fullName>
    </recommendedName>
</protein>
<dbReference type="PRINTS" id="PR00171">
    <property type="entry name" value="SUGRTRNSPORT"/>
</dbReference>
<keyword evidence="6 7" id="KW-0472">Membrane</keyword>
<evidence type="ECO:0000313" key="9">
    <source>
        <dbReference type="EMBL" id="KAK4504509.1"/>
    </source>
</evidence>
<feature type="transmembrane region" description="Helical" evidence="7">
    <location>
        <begin position="51"/>
        <end position="74"/>
    </location>
</feature>
<evidence type="ECO:0000256" key="3">
    <source>
        <dbReference type="ARBA" id="ARBA00022448"/>
    </source>
</evidence>
<dbReference type="Gene3D" id="1.20.1250.20">
    <property type="entry name" value="MFS general substrate transporter like domains"/>
    <property type="match status" value="1"/>
</dbReference>
<dbReference type="InterPro" id="IPR050360">
    <property type="entry name" value="MFS_Sugar_Transporters"/>
</dbReference>
<gene>
    <name evidence="9" type="ORF">PRZ48_005425</name>
</gene>
<evidence type="ECO:0000256" key="1">
    <source>
        <dbReference type="ARBA" id="ARBA00004141"/>
    </source>
</evidence>
<dbReference type="SUPFAM" id="SSF103473">
    <property type="entry name" value="MFS general substrate transporter"/>
    <property type="match status" value="1"/>
</dbReference>
<evidence type="ECO:0000313" key="10">
    <source>
        <dbReference type="Proteomes" id="UP001305779"/>
    </source>
</evidence>
<evidence type="ECO:0000256" key="5">
    <source>
        <dbReference type="ARBA" id="ARBA00022989"/>
    </source>
</evidence>
<evidence type="ECO:0000256" key="7">
    <source>
        <dbReference type="SAM" id="Phobius"/>
    </source>
</evidence>
<dbReference type="InterPro" id="IPR003663">
    <property type="entry name" value="Sugar/inositol_transpt"/>
</dbReference>
<evidence type="ECO:0000256" key="6">
    <source>
        <dbReference type="ARBA" id="ARBA00023136"/>
    </source>
</evidence>
<dbReference type="InterPro" id="IPR005829">
    <property type="entry name" value="Sugar_transporter_CS"/>
</dbReference>
<feature type="domain" description="Major facilitator superfamily (MFS) profile" evidence="8">
    <location>
        <begin position="14"/>
        <end position="421"/>
    </location>
</feature>
<feature type="transmembrane region" description="Helical" evidence="7">
    <location>
        <begin position="107"/>
        <end position="129"/>
    </location>
</feature>